<protein>
    <submittedName>
        <fullName evidence="1">Uncharacterized protein</fullName>
    </submittedName>
</protein>
<evidence type="ECO:0000313" key="2">
    <source>
        <dbReference type="Proteomes" id="UP001259832"/>
    </source>
</evidence>
<dbReference type="EMBL" id="JASMQC010000017">
    <property type="protein sequence ID" value="KAK1939049.1"/>
    <property type="molecule type" value="Genomic_DNA"/>
</dbReference>
<proteinExistence type="predicted"/>
<reference evidence="1" key="1">
    <citation type="submission" date="2023-08" db="EMBL/GenBank/DDBJ databases">
        <title>Reference Genome Resource for the Citrus Pathogen Phytophthora citrophthora.</title>
        <authorList>
            <person name="Moller H."/>
            <person name="Coetzee B."/>
            <person name="Rose L.J."/>
            <person name="Van Niekerk J.M."/>
        </authorList>
    </citation>
    <scope>NUCLEOTIDE SEQUENCE</scope>
    <source>
        <strain evidence="1">STE-U-9442</strain>
    </source>
</reference>
<gene>
    <name evidence="1" type="ORF">P3T76_009124</name>
</gene>
<sequence length="84" mass="8991">MDEGSTGTPHLSVTRTDCAHLSDPEWGALQRRSRIIGEAAVATVLRTLSPTELHGVALGYCREVGATFTAVQGRTVNMGVRLLK</sequence>
<comment type="caution">
    <text evidence="1">The sequence shown here is derived from an EMBL/GenBank/DDBJ whole genome shotgun (WGS) entry which is preliminary data.</text>
</comment>
<dbReference type="Proteomes" id="UP001259832">
    <property type="component" value="Unassembled WGS sequence"/>
</dbReference>
<organism evidence="1 2">
    <name type="scientific">Phytophthora citrophthora</name>
    <dbReference type="NCBI Taxonomy" id="4793"/>
    <lineage>
        <taxon>Eukaryota</taxon>
        <taxon>Sar</taxon>
        <taxon>Stramenopiles</taxon>
        <taxon>Oomycota</taxon>
        <taxon>Peronosporomycetes</taxon>
        <taxon>Peronosporales</taxon>
        <taxon>Peronosporaceae</taxon>
        <taxon>Phytophthora</taxon>
    </lineage>
</organism>
<dbReference type="AlphaFoldDB" id="A0AAD9GIF8"/>
<evidence type="ECO:0000313" key="1">
    <source>
        <dbReference type="EMBL" id="KAK1939049.1"/>
    </source>
</evidence>
<keyword evidence="2" id="KW-1185">Reference proteome</keyword>
<name>A0AAD9GIF8_9STRA</name>
<accession>A0AAD9GIF8</accession>